<evidence type="ECO:0000259" key="2">
    <source>
        <dbReference type="Pfam" id="PF07727"/>
    </source>
</evidence>
<gene>
    <name evidence="3" type="ORF">Tco_0938766</name>
</gene>
<sequence length="611" mass="69492">MSEHINDEPKWTDFKIENLEVTSEHHDQGTQPSEEDNEFPNNDDDGYASPTTGSPSRSQTPHTPSISSSQVNLQFTPNALTQSIYQSDSGSNSTINSHSHFDHTPLRGFRTLNDLYVNTEELILAEDEPKNYKEASSDQKWIEAMRVELDSINRNNTWELTNLPKGHKAIGLKWVFKTKRDANGNIIKHKARLVAKGYIQEHGIDFEEVFAPVKFNVSIRKNVTQPEGFVKRQDNGKVYRIIKALYRLRQALRAWNIKLDNTLKSLDFKKCALEQAIYTKTSRDSTLLIGVYVDDLIITGTPKKEIDKFKAQMEEKFEMNDQGLLAYYLGIEVTQTRGDISIKQSAYANKILKEAGMMDCNETLIPMDPGTRLTKNTEGTLVNSTEYRSLIGCLRYLLHTRPDLSYSVGLLSRFMQEPREQHIKAIRQVLRYVKGTKDYGITYKHNGGDKIHGFSDSSYGVNTQEGKGTTGIIFYYGESPISWSTQKQATVALSSCESEFIAATAAATQALWLKRLLSKITHSQEEKVTIMVDNKSAIALMKNPVFHGRSKHIDTKYHFIRECVEKEDIQVEFVSGEYQKADILTKALPKIRFLTMRQLIGLKDLRQSDCD</sequence>
<dbReference type="CDD" id="cd09272">
    <property type="entry name" value="RNase_HI_RT_Ty1"/>
    <property type="match status" value="1"/>
</dbReference>
<feature type="region of interest" description="Disordered" evidence="1">
    <location>
        <begin position="84"/>
        <end position="103"/>
    </location>
</feature>
<dbReference type="SUPFAM" id="SSF56672">
    <property type="entry name" value="DNA/RNA polymerases"/>
    <property type="match status" value="1"/>
</dbReference>
<comment type="caution">
    <text evidence="3">The sequence shown here is derived from an EMBL/GenBank/DDBJ whole genome shotgun (WGS) entry which is preliminary data.</text>
</comment>
<feature type="domain" description="Reverse transcriptase Ty1/copia-type" evidence="2">
    <location>
        <begin position="155"/>
        <end position="219"/>
    </location>
</feature>
<dbReference type="Pfam" id="PF07727">
    <property type="entry name" value="RVT_2"/>
    <property type="match status" value="2"/>
</dbReference>
<dbReference type="Proteomes" id="UP001151760">
    <property type="component" value="Unassembled WGS sequence"/>
</dbReference>
<accession>A0ABQ5DI56</accession>
<feature type="compositionally biased region" description="Acidic residues" evidence="1">
    <location>
        <begin position="33"/>
        <end position="46"/>
    </location>
</feature>
<reference evidence="3" key="1">
    <citation type="journal article" date="2022" name="Int. J. Mol. Sci.">
        <title>Draft Genome of Tanacetum Coccineum: Genomic Comparison of Closely Related Tanacetum-Family Plants.</title>
        <authorList>
            <person name="Yamashiro T."/>
            <person name="Shiraishi A."/>
            <person name="Nakayama K."/>
            <person name="Satake H."/>
        </authorList>
    </citation>
    <scope>NUCLEOTIDE SEQUENCE</scope>
</reference>
<feature type="domain" description="Reverse transcriptase Ty1/copia-type" evidence="2">
    <location>
        <begin position="223"/>
        <end position="367"/>
    </location>
</feature>
<protein>
    <submittedName>
        <fullName evidence="3">Ribonuclease H-like domain, reverse transcriptase, RNA-dependent DNA polymerase</fullName>
    </submittedName>
</protein>
<feature type="compositionally biased region" description="Basic and acidic residues" evidence="1">
    <location>
        <begin position="1"/>
        <end position="28"/>
    </location>
</feature>
<feature type="compositionally biased region" description="Polar residues" evidence="1">
    <location>
        <begin position="84"/>
        <end position="98"/>
    </location>
</feature>
<dbReference type="InterPro" id="IPR013103">
    <property type="entry name" value="RVT_2"/>
</dbReference>
<reference evidence="3" key="2">
    <citation type="submission" date="2022-01" db="EMBL/GenBank/DDBJ databases">
        <authorList>
            <person name="Yamashiro T."/>
            <person name="Shiraishi A."/>
            <person name="Satake H."/>
            <person name="Nakayama K."/>
        </authorList>
    </citation>
    <scope>NUCLEOTIDE SEQUENCE</scope>
</reference>
<feature type="region of interest" description="Disordered" evidence="1">
    <location>
        <begin position="1"/>
        <end position="71"/>
    </location>
</feature>
<evidence type="ECO:0000256" key="1">
    <source>
        <dbReference type="SAM" id="MobiDB-lite"/>
    </source>
</evidence>
<name>A0ABQ5DI56_9ASTR</name>
<dbReference type="InterPro" id="IPR043502">
    <property type="entry name" value="DNA/RNA_pol_sf"/>
</dbReference>
<dbReference type="PANTHER" id="PTHR11439:SF515">
    <property type="entry name" value="GAG-POL POLYPROTEIN"/>
    <property type="match status" value="1"/>
</dbReference>
<evidence type="ECO:0000313" key="3">
    <source>
        <dbReference type="EMBL" id="GJT38901.1"/>
    </source>
</evidence>
<feature type="compositionally biased region" description="Polar residues" evidence="1">
    <location>
        <begin position="49"/>
        <end position="71"/>
    </location>
</feature>
<proteinExistence type="predicted"/>
<dbReference type="PANTHER" id="PTHR11439">
    <property type="entry name" value="GAG-POL-RELATED RETROTRANSPOSON"/>
    <property type="match status" value="1"/>
</dbReference>
<organism evidence="3 4">
    <name type="scientific">Tanacetum coccineum</name>
    <dbReference type="NCBI Taxonomy" id="301880"/>
    <lineage>
        <taxon>Eukaryota</taxon>
        <taxon>Viridiplantae</taxon>
        <taxon>Streptophyta</taxon>
        <taxon>Embryophyta</taxon>
        <taxon>Tracheophyta</taxon>
        <taxon>Spermatophyta</taxon>
        <taxon>Magnoliopsida</taxon>
        <taxon>eudicotyledons</taxon>
        <taxon>Gunneridae</taxon>
        <taxon>Pentapetalae</taxon>
        <taxon>asterids</taxon>
        <taxon>campanulids</taxon>
        <taxon>Asterales</taxon>
        <taxon>Asteraceae</taxon>
        <taxon>Asteroideae</taxon>
        <taxon>Anthemideae</taxon>
        <taxon>Anthemidinae</taxon>
        <taxon>Tanacetum</taxon>
    </lineage>
</organism>
<keyword evidence="4" id="KW-1185">Reference proteome</keyword>
<evidence type="ECO:0000313" key="4">
    <source>
        <dbReference type="Proteomes" id="UP001151760"/>
    </source>
</evidence>
<dbReference type="EMBL" id="BQNB010015342">
    <property type="protein sequence ID" value="GJT38901.1"/>
    <property type="molecule type" value="Genomic_DNA"/>
</dbReference>